<keyword evidence="1" id="KW-0802">TPR repeat</keyword>
<feature type="transmembrane region" description="Helical" evidence="2">
    <location>
        <begin position="12"/>
        <end position="35"/>
    </location>
</feature>
<keyword evidence="2" id="KW-0812">Transmembrane</keyword>
<dbReference type="InterPro" id="IPR019734">
    <property type="entry name" value="TPR_rpt"/>
</dbReference>
<evidence type="ECO:0000313" key="3">
    <source>
        <dbReference type="EMBL" id="QOQ87943.1"/>
    </source>
</evidence>
<reference evidence="3 4" key="1">
    <citation type="submission" date="2020-10" db="EMBL/GenBank/DDBJ databases">
        <title>Campylobacter and Helicobacter PacBio genomes.</title>
        <authorList>
            <person name="Lane C."/>
        </authorList>
    </citation>
    <scope>NUCLEOTIDE SEQUENCE [LARGE SCALE GENOMIC DNA]</scope>
    <source>
        <strain evidence="3 4">2016D-0077</strain>
    </source>
</reference>
<dbReference type="EMBL" id="CP063078">
    <property type="protein sequence ID" value="QOQ87943.1"/>
    <property type="molecule type" value="Genomic_DNA"/>
</dbReference>
<dbReference type="SMART" id="SM00028">
    <property type="entry name" value="TPR"/>
    <property type="match status" value="2"/>
</dbReference>
<dbReference type="AlphaFoldDB" id="A0A7M1LHV0"/>
<dbReference type="RefSeq" id="WP_025802082.1">
    <property type="nucleotide sequence ID" value="NZ_CP053842.1"/>
</dbReference>
<accession>A0A7M1LHV0</accession>
<feature type="repeat" description="TPR" evidence="1">
    <location>
        <begin position="110"/>
        <end position="143"/>
    </location>
</feature>
<protein>
    <submittedName>
        <fullName evidence="3">Tetratricopeptide repeat protein</fullName>
    </submittedName>
</protein>
<evidence type="ECO:0000313" key="4">
    <source>
        <dbReference type="Proteomes" id="UP000594749"/>
    </source>
</evidence>
<evidence type="ECO:0000256" key="1">
    <source>
        <dbReference type="PROSITE-ProRule" id="PRU00339"/>
    </source>
</evidence>
<dbReference type="Gene3D" id="1.25.40.10">
    <property type="entry name" value="Tetratricopeptide repeat domain"/>
    <property type="match status" value="1"/>
</dbReference>
<keyword evidence="4" id="KW-1185">Reference proteome</keyword>
<gene>
    <name evidence="3" type="ORF">IMC76_03860</name>
</gene>
<dbReference type="OrthoDB" id="5362770at2"/>
<organism evidence="3 4">
    <name type="scientific">Campylobacter corcagiensis</name>
    <dbReference type="NCBI Taxonomy" id="1448857"/>
    <lineage>
        <taxon>Bacteria</taxon>
        <taxon>Pseudomonadati</taxon>
        <taxon>Campylobacterota</taxon>
        <taxon>Epsilonproteobacteria</taxon>
        <taxon>Campylobacterales</taxon>
        <taxon>Campylobacteraceae</taxon>
        <taxon>Campylobacter</taxon>
    </lineage>
</organism>
<proteinExistence type="predicted"/>
<name>A0A7M1LHV0_9BACT</name>
<dbReference type="Proteomes" id="UP000594749">
    <property type="component" value="Chromosome"/>
</dbReference>
<keyword evidence="2" id="KW-1133">Transmembrane helix</keyword>
<dbReference type="PROSITE" id="PS50005">
    <property type="entry name" value="TPR"/>
    <property type="match status" value="1"/>
</dbReference>
<keyword evidence="2" id="KW-0472">Membrane</keyword>
<dbReference type="InterPro" id="IPR011990">
    <property type="entry name" value="TPR-like_helical_dom_sf"/>
</dbReference>
<evidence type="ECO:0000256" key="2">
    <source>
        <dbReference type="SAM" id="Phobius"/>
    </source>
</evidence>
<dbReference type="SUPFAM" id="SSF48452">
    <property type="entry name" value="TPR-like"/>
    <property type="match status" value="1"/>
</dbReference>
<sequence length="340" mass="39063">MENFFLDYRDPIFGIIVFIFAGLIIAIFSYLWGVFSKKEEASKIEKFIQKFDLNKGLGSKYQEILKSGGIGIDGLVILANVFSKSGDFDKAINVYLIALQREKNSKKDKEFILTELGKIYFNAGFLKKSEQTLLQSIELSPRNEVALKYLSVIYERLRLFDKELEVLDALKEQGIETSKNEAFTKALIISNDNTLNFDKKIKAISNLNSPQALRLILELFIKNNEPLSKIKKFPPLSSVIDIIWHLNESVNLKDSEYKALFYAKNLSSEYVKSSFFEIEAISMMRNSGYFGADLNFKYICPSCKSSLPTYFYRCPICYSLDDTIIIPRLVKRDDEINMPF</sequence>